<organism evidence="7 8">
    <name type="scientific">Salibaculum griseiflavum</name>
    <dbReference type="NCBI Taxonomy" id="1914409"/>
    <lineage>
        <taxon>Bacteria</taxon>
        <taxon>Pseudomonadati</taxon>
        <taxon>Pseudomonadota</taxon>
        <taxon>Alphaproteobacteria</taxon>
        <taxon>Rhodobacterales</taxon>
        <taxon>Roseobacteraceae</taxon>
        <taxon>Salibaculum</taxon>
    </lineage>
</organism>
<dbReference type="HAMAP" id="MF_02207">
    <property type="entry name" value="MreB"/>
    <property type="match status" value="1"/>
</dbReference>
<dbReference type="Gene3D" id="3.30.420.40">
    <property type="match status" value="3"/>
</dbReference>
<comment type="caution">
    <text evidence="6">Lacks conserved residue(s) required for the propagation of feature annotation.</text>
</comment>
<keyword evidence="2 6" id="KW-0547">Nucleotide-binding</keyword>
<keyword evidence="8" id="KW-1185">Reference proteome</keyword>
<evidence type="ECO:0000256" key="3">
    <source>
        <dbReference type="ARBA" id="ARBA00022840"/>
    </source>
</evidence>
<feature type="binding site" evidence="6">
    <location>
        <begin position="12"/>
        <end position="14"/>
    </location>
    <ligand>
        <name>ATP</name>
        <dbReference type="ChEBI" id="CHEBI:30616"/>
    </ligand>
</feature>
<evidence type="ECO:0000256" key="4">
    <source>
        <dbReference type="ARBA" id="ARBA00022960"/>
    </source>
</evidence>
<comment type="subcellular location">
    <subcellularLocation>
        <location evidence="6">Cytoplasm</location>
    </subcellularLocation>
    <text evidence="6">Membrane-associated.</text>
</comment>
<evidence type="ECO:0000256" key="2">
    <source>
        <dbReference type="ARBA" id="ARBA00022741"/>
    </source>
</evidence>
<dbReference type="OrthoDB" id="9810567at2"/>
<evidence type="ECO:0000256" key="1">
    <source>
        <dbReference type="ARBA" id="ARBA00022490"/>
    </source>
</evidence>
<dbReference type="GO" id="GO:0005524">
    <property type="term" value="F:ATP binding"/>
    <property type="evidence" value="ECO:0007669"/>
    <property type="project" value="UniProtKB-KW"/>
</dbReference>
<comment type="caution">
    <text evidence="7">The sequence shown here is derived from an EMBL/GenBank/DDBJ whole genome shotgun (WGS) entry which is preliminary data.</text>
</comment>
<dbReference type="PRINTS" id="PR01652">
    <property type="entry name" value="SHAPEPROTEIN"/>
</dbReference>
<dbReference type="InterPro" id="IPR056546">
    <property type="entry name" value="MreB_MamK-like"/>
</dbReference>
<dbReference type="SUPFAM" id="SSF53067">
    <property type="entry name" value="Actin-like ATPase domain"/>
    <property type="match status" value="2"/>
</dbReference>
<accession>A0A2V1NZD6</accession>
<keyword evidence="3 6" id="KW-0067">ATP-binding</keyword>
<dbReference type="Pfam" id="PF06723">
    <property type="entry name" value="MreB_Mbl"/>
    <property type="match status" value="1"/>
</dbReference>
<comment type="function">
    <text evidence="6">Forms membrane-associated dynamic filaments that are essential for cell shape determination. Acts by regulating cell wall synthesis and cell elongation, and thus cell shape. A feedback loop between cell geometry and MreB localization may maintain elongated cell shape by targeting cell wall growth to regions of negative cell wall curvature.</text>
</comment>
<dbReference type="PANTHER" id="PTHR42749">
    <property type="entry name" value="CELL SHAPE-DETERMINING PROTEIN MREB"/>
    <property type="match status" value="1"/>
</dbReference>
<reference evidence="8" key="1">
    <citation type="submission" date="2018-05" db="EMBL/GenBank/DDBJ databases">
        <authorList>
            <person name="Du Z."/>
            <person name="Wang X."/>
        </authorList>
    </citation>
    <scope>NUCLEOTIDE SEQUENCE [LARGE SCALE GENOMIC DNA]</scope>
    <source>
        <strain evidence="8">WDS4C29</strain>
    </source>
</reference>
<proteinExistence type="inferred from homology"/>
<feature type="binding site" evidence="6">
    <location>
        <begin position="158"/>
        <end position="160"/>
    </location>
    <ligand>
        <name>ATP</name>
        <dbReference type="ChEBI" id="CHEBI:30616"/>
    </ligand>
</feature>
<dbReference type="EMBL" id="QETF01000030">
    <property type="protein sequence ID" value="PWG15629.1"/>
    <property type="molecule type" value="Genomic_DNA"/>
</dbReference>
<dbReference type="InterPro" id="IPR043129">
    <property type="entry name" value="ATPase_NBD"/>
</dbReference>
<name>A0A2V1NZD6_9RHOB</name>
<evidence type="ECO:0000313" key="8">
    <source>
        <dbReference type="Proteomes" id="UP000245293"/>
    </source>
</evidence>
<dbReference type="CDD" id="cd10225">
    <property type="entry name" value="ASKHA_NBD_MreB-like"/>
    <property type="match status" value="1"/>
</dbReference>
<dbReference type="GO" id="GO:0008360">
    <property type="term" value="P:regulation of cell shape"/>
    <property type="evidence" value="ECO:0007669"/>
    <property type="project" value="UniProtKB-UniRule"/>
</dbReference>
<feature type="binding site" evidence="6">
    <location>
        <begin position="206"/>
        <end position="209"/>
    </location>
    <ligand>
        <name>ATP</name>
        <dbReference type="ChEBI" id="CHEBI:30616"/>
    </ligand>
</feature>
<protein>
    <recommendedName>
        <fullName evidence="6">Cell shape-determining protein MreB</fullName>
    </recommendedName>
</protein>
<keyword evidence="1 6" id="KW-0963">Cytoplasm</keyword>
<dbReference type="GO" id="GO:0005737">
    <property type="term" value="C:cytoplasm"/>
    <property type="evidence" value="ECO:0007669"/>
    <property type="project" value="UniProtKB-SubCell"/>
</dbReference>
<comment type="subunit">
    <text evidence="6">Forms polymers.</text>
</comment>
<gene>
    <name evidence="6" type="primary">mreB</name>
    <name evidence="7" type="ORF">DFK10_15915</name>
</gene>
<sequence length="340" mass="36126">MFSHHIGIDLGTANTVIVTVRKGIVLDEPSVVAFHEYKGKKSFLAVGEDAKLMLGKTPESIVASQPLRDGVIADFDHAEAMIKQFFKKAIPRSRYWKPKVVVCVPFGATPVEKRAIQQAIKAAGASSAGLLEEPMAAALGANLPVLKPKGSMVVDIGGGTTEIAVVALGGIVEATSIKIGGNHFDALVIQRTRKKLNLNIGGATAEKIKFEIGTATSPDLVDCKEPLLISGVGSTDGVPKSASTNQHDYAAAVKPLIDNIENAIRSVLERTPPDLASDVYQDGITLTGGGCLLYDLDVELTRRLAIRVVVAENPKYCVAYGAARAVEMGKKFIHAIEYDL</sequence>
<evidence type="ECO:0000256" key="5">
    <source>
        <dbReference type="ARBA" id="ARBA00023458"/>
    </source>
</evidence>
<dbReference type="AlphaFoldDB" id="A0A2V1NZD6"/>
<dbReference type="NCBIfam" id="NF010539">
    <property type="entry name" value="PRK13927.1"/>
    <property type="match status" value="1"/>
</dbReference>
<dbReference type="NCBIfam" id="TIGR00904">
    <property type="entry name" value="mreB"/>
    <property type="match status" value="1"/>
</dbReference>
<evidence type="ECO:0000313" key="7">
    <source>
        <dbReference type="EMBL" id="PWG15629.1"/>
    </source>
</evidence>
<dbReference type="GO" id="GO:0000902">
    <property type="term" value="P:cell morphogenesis"/>
    <property type="evidence" value="ECO:0007669"/>
    <property type="project" value="InterPro"/>
</dbReference>
<dbReference type="RefSeq" id="WP_109390025.1">
    <property type="nucleotide sequence ID" value="NZ_QETF01000030.1"/>
</dbReference>
<keyword evidence="4 6" id="KW-0133">Cell shape</keyword>
<dbReference type="Proteomes" id="UP000245293">
    <property type="component" value="Unassembled WGS sequence"/>
</dbReference>
<comment type="similarity">
    <text evidence="5 6">Belongs to the FtsA/MreB family.</text>
</comment>
<dbReference type="InterPro" id="IPR004753">
    <property type="entry name" value="MreB"/>
</dbReference>
<evidence type="ECO:0000256" key="6">
    <source>
        <dbReference type="HAMAP-Rule" id="MF_02207"/>
    </source>
</evidence>
<dbReference type="PANTHER" id="PTHR42749:SF1">
    <property type="entry name" value="CELL SHAPE-DETERMINING PROTEIN MREB"/>
    <property type="match status" value="1"/>
</dbReference>